<dbReference type="InterPro" id="IPR037185">
    <property type="entry name" value="EmrE-like"/>
</dbReference>
<dbReference type="InterPro" id="IPR000620">
    <property type="entry name" value="EamA_dom"/>
</dbReference>
<name>A0A402BIM9_9CHLR</name>
<dbReference type="GO" id="GO:0016020">
    <property type="term" value="C:membrane"/>
    <property type="evidence" value="ECO:0007669"/>
    <property type="project" value="InterPro"/>
</dbReference>
<dbReference type="RefSeq" id="WP_126631247.1">
    <property type="nucleotide sequence ID" value="NZ_BIFT01000002.1"/>
</dbReference>
<feature type="transmembrane region" description="Helical" evidence="2">
    <location>
        <begin position="28"/>
        <end position="50"/>
    </location>
</feature>
<feature type="transmembrane region" description="Helical" evidence="2">
    <location>
        <begin position="115"/>
        <end position="132"/>
    </location>
</feature>
<sequence length="278" mass="29457">MGILFGLLAAICFGLADFVVTQATRRIGVLQALFAIQLFGVLVVGGVLAFTQQAPPRSFGIWAFMGGISIINFVGTLLLYRAFAVGTLSLVSPIASGFAVVTAVLALLTGERPPVLTLVGTVLLVLGVIVVARARGVLGPSSLAGLPEAVGVTICFGVYFWALNRITPTLGVLWPVWVTRLVQLFCALLVLRVRGPFKLGMVWPMAPLLLVAAILDSGALLSFNLGVGQTYTTITTALTSLYSAITILLAWMFLNERLMIWQWVGVGVILTGVLLVSV</sequence>
<feature type="transmembrane region" description="Helical" evidence="2">
    <location>
        <begin position="62"/>
        <end position="83"/>
    </location>
</feature>
<feature type="domain" description="EamA" evidence="3">
    <location>
        <begin position="149"/>
        <end position="277"/>
    </location>
</feature>
<evidence type="ECO:0000313" key="5">
    <source>
        <dbReference type="Proteomes" id="UP000287171"/>
    </source>
</evidence>
<dbReference type="PANTHER" id="PTHR22911">
    <property type="entry name" value="ACYL-MALONYL CONDENSING ENZYME-RELATED"/>
    <property type="match status" value="1"/>
</dbReference>
<evidence type="ECO:0000256" key="1">
    <source>
        <dbReference type="ARBA" id="ARBA00007362"/>
    </source>
</evidence>
<dbReference type="Pfam" id="PF00892">
    <property type="entry name" value="EamA"/>
    <property type="match status" value="2"/>
</dbReference>
<feature type="transmembrane region" description="Helical" evidence="2">
    <location>
        <begin position="205"/>
        <end position="227"/>
    </location>
</feature>
<feature type="transmembrane region" description="Helical" evidence="2">
    <location>
        <begin position="234"/>
        <end position="254"/>
    </location>
</feature>
<evidence type="ECO:0000313" key="4">
    <source>
        <dbReference type="EMBL" id="GCE31261.1"/>
    </source>
</evidence>
<dbReference type="Proteomes" id="UP000287171">
    <property type="component" value="Unassembled WGS sequence"/>
</dbReference>
<feature type="domain" description="EamA" evidence="3">
    <location>
        <begin position="1"/>
        <end position="132"/>
    </location>
</feature>
<dbReference type="OrthoDB" id="5417329at2"/>
<comment type="similarity">
    <text evidence="1">Belongs to the EamA transporter family.</text>
</comment>
<keyword evidence="2" id="KW-0472">Membrane</keyword>
<feature type="transmembrane region" description="Helical" evidence="2">
    <location>
        <begin position="260"/>
        <end position="277"/>
    </location>
</feature>
<feature type="transmembrane region" description="Helical" evidence="2">
    <location>
        <begin position="89"/>
        <end position="108"/>
    </location>
</feature>
<comment type="caution">
    <text evidence="4">The sequence shown here is derived from an EMBL/GenBank/DDBJ whole genome shotgun (WGS) entry which is preliminary data.</text>
</comment>
<keyword evidence="2" id="KW-1133">Transmembrane helix</keyword>
<reference evidence="5" key="1">
    <citation type="submission" date="2018-12" db="EMBL/GenBank/DDBJ databases">
        <title>Tengunoibacter tsumagoiensis gen. nov., sp. nov., Dictyobacter kobayashii sp. nov., D. alpinus sp. nov., and D. joshuensis sp. nov. and description of Dictyobacteraceae fam. nov. within the order Ktedonobacterales isolated from Tengu-no-mugimeshi.</title>
        <authorList>
            <person name="Wang C.M."/>
            <person name="Zheng Y."/>
            <person name="Sakai Y."/>
            <person name="Toyoda A."/>
            <person name="Minakuchi Y."/>
            <person name="Abe K."/>
            <person name="Yokota A."/>
            <person name="Yabe S."/>
        </authorList>
    </citation>
    <scope>NUCLEOTIDE SEQUENCE [LARGE SCALE GENOMIC DNA]</scope>
    <source>
        <strain evidence="5">Uno16</strain>
    </source>
</reference>
<keyword evidence="5" id="KW-1185">Reference proteome</keyword>
<evidence type="ECO:0000256" key="2">
    <source>
        <dbReference type="SAM" id="Phobius"/>
    </source>
</evidence>
<gene>
    <name evidence="4" type="ORF">KDA_67450</name>
</gene>
<proteinExistence type="inferred from homology"/>
<dbReference type="EMBL" id="BIFT01000002">
    <property type="protein sequence ID" value="GCE31261.1"/>
    <property type="molecule type" value="Genomic_DNA"/>
</dbReference>
<evidence type="ECO:0000259" key="3">
    <source>
        <dbReference type="Pfam" id="PF00892"/>
    </source>
</evidence>
<protein>
    <recommendedName>
        <fullName evidence="3">EamA domain-containing protein</fullName>
    </recommendedName>
</protein>
<accession>A0A402BIM9</accession>
<dbReference type="AlphaFoldDB" id="A0A402BIM9"/>
<dbReference type="SUPFAM" id="SSF103481">
    <property type="entry name" value="Multidrug resistance efflux transporter EmrE"/>
    <property type="match status" value="2"/>
</dbReference>
<organism evidence="4 5">
    <name type="scientific">Dictyobacter alpinus</name>
    <dbReference type="NCBI Taxonomy" id="2014873"/>
    <lineage>
        <taxon>Bacteria</taxon>
        <taxon>Bacillati</taxon>
        <taxon>Chloroflexota</taxon>
        <taxon>Ktedonobacteria</taxon>
        <taxon>Ktedonobacterales</taxon>
        <taxon>Dictyobacteraceae</taxon>
        <taxon>Dictyobacter</taxon>
    </lineage>
</organism>
<dbReference type="PANTHER" id="PTHR22911:SF137">
    <property type="entry name" value="SOLUTE CARRIER FAMILY 35 MEMBER G2-RELATED"/>
    <property type="match status" value="1"/>
</dbReference>
<keyword evidence="2" id="KW-0812">Transmembrane</keyword>
<feature type="transmembrane region" description="Helical" evidence="2">
    <location>
        <begin position="170"/>
        <end position="193"/>
    </location>
</feature>
<feature type="transmembrane region" description="Helical" evidence="2">
    <location>
        <begin position="144"/>
        <end position="163"/>
    </location>
</feature>